<sequence>ATRSLEYTSYRRCQEASSFPSYATVALRKIRRYQKSTENAAQGAVSATRPRDSSRLENGSALSEFIRDGSPGSLRSLIEDTKSSCPKTRSWLGA</sequence>
<proteinExistence type="predicted"/>
<feature type="region of interest" description="Disordered" evidence="1">
    <location>
        <begin position="37"/>
        <end position="61"/>
    </location>
</feature>
<protein>
    <submittedName>
        <fullName evidence="2">Uncharacterized protein</fullName>
    </submittedName>
</protein>
<keyword evidence="3" id="KW-1185">Reference proteome</keyword>
<dbReference type="Proteomes" id="UP000215335">
    <property type="component" value="Unassembled WGS sequence"/>
</dbReference>
<organism evidence="2 3">
    <name type="scientific">Trichomalopsis sarcophagae</name>
    <dbReference type="NCBI Taxonomy" id="543379"/>
    <lineage>
        <taxon>Eukaryota</taxon>
        <taxon>Metazoa</taxon>
        <taxon>Ecdysozoa</taxon>
        <taxon>Arthropoda</taxon>
        <taxon>Hexapoda</taxon>
        <taxon>Insecta</taxon>
        <taxon>Pterygota</taxon>
        <taxon>Neoptera</taxon>
        <taxon>Endopterygota</taxon>
        <taxon>Hymenoptera</taxon>
        <taxon>Apocrita</taxon>
        <taxon>Proctotrupomorpha</taxon>
        <taxon>Chalcidoidea</taxon>
        <taxon>Pteromalidae</taxon>
        <taxon>Pteromalinae</taxon>
        <taxon>Trichomalopsis</taxon>
    </lineage>
</organism>
<name>A0A232EPK7_9HYME</name>
<dbReference type="EMBL" id="NNAY01002946">
    <property type="protein sequence ID" value="OXU20246.1"/>
    <property type="molecule type" value="Genomic_DNA"/>
</dbReference>
<comment type="caution">
    <text evidence="2">The sequence shown here is derived from an EMBL/GenBank/DDBJ whole genome shotgun (WGS) entry which is preliminary data.</text>
</comment>
<accession>A0A232EPK7</accession>
<gene>
    <name evidence="2" type="ORF">TSAR_003238</name>
</gene>
<feature type="non-terminal residue" evidence="2">
    <location>
        <position position="1"/>
    </location>
</feature>
<evidence type="ECO:0000313" key="2">
    <source>
        <dbReference type="EMBL" id="OXU20246.1"/>
    </source>
</evidence>
<evidence type="ECO:0000256" key="1">
    <source>
        <dbReference type="SAM" id="MobiDB-lite"/>
    </source>
</evidence>
<reference evidence="2 3" key="1">
    <citation type="journal article" date="2017" name="Curr. Biol.">
        <title>The Evolution of Venom by Co-option of Single-Copy Genes.</title>
        <authorList>
            <person name="Martinson E.O."/>
            <person name="Mrinalini"/>
            <person name="Kelkar Y.D."/>
            <person name="Chang C.H."/>
            <person name="Werren J.H."/>
        </authorList>
    </citation>
    <scope>NUCLEOTIDE SEQUENCE [LARGE SCALE GENOMIC DNA]</scope>
    <source>
        <strain evidence="2 3">Alberta</strain>
        <tissue evidence="2">Whole body</tissue>
    </source>
</reference>
<evidence type="ECO:0000313" key="3">
    <source>
        <dbReference type="Proteomes" id="UP000215335"/>
    </source>
</evidence>
<dbReference type="AlphaFoldDB" id="A0A232EPK7"/>